<evidence type="ECO:0000256" key="5">
    <source>
        <dbReference type="ARBA" id="ARBA00022692"/>
    </source>
</evidence>
<dbReference type="GO" id="GO:0015288">
    <property type="term" value="F:porin activity"/>
    <property type="evidence" value="ECO:0007669"/>
    <property type="project" value="TreeGrafter"/>
</dbReference>
<keyword evidence="7" id="KW-0998">Cell outer membrane</keyword>
<evidence type="ECO:0000313" key="10">
    <source>
        <dbReference type="EMBL" id="NDP48644.1"/>
    </source>
</evidence>
<dbReference type="InterPro" id="IPR010130">
    <property type="entry name" value="T1SS_OMP_TolC"/>
</dbReference>
<dbReference type="GO" id="GO:0015562">
    <property type="term" value="F:efflux transmembrane transporter activity"/>
    <property type="evidence" value="ECO:0007669"/>
    <property type="project" value="InterPro"/>
</dbReference>
<evidence type="ECO:0000259" key="9">
    <source>
        <dbReference type="Pfam" id="PF24125"/>
    </source>
</evidence>
<dbReference type="GO" id="GO:0009279">
    <property type="term" value="C:cell outer membrane"/>
    <property type="evidence" value="ECO:0007669"/>
    <property type="project" value="UniProtKB-SubCell"/>
</dbReference>
<comment type="subcellular location">
    <subcellularLocation>
        <location evidence="1">Cell outer membrane</location>
    </subcellularLocation>
</comment>
<dbReference type="InterPro" id="IPR032710">
    <property type="entry name" value="NTF2-like_dom_sf"/>
</dbReference>
<dbReference type="InterPro" id="IPR056203">
    <property type="entry name" value="Cds6_C"/>
</dbReference>
<evidence type="ECO:0000256" key="3">
    <source>
        <dbReference type="ARBA" id="ARBA00022448"/>
    </source>
</evidence>
<dbReference type="SUPFAM" id="SSF54427">
    <property type="entry name" value="NTF2-like"/>
    <property type="match status" value="1"/>
</dbReference>
<evidence type="ECO:0000256" key="7">
    <source>
        <dbReference type="ARBA" id="ARBA00023237"/>
    </source>
</evidence>
<dbReference type="Pfam" id="PF02321">
    <property type="entry name" value="OEP"/>
    <property type="match status" value="2"/>
</dbReference>
<dbReference type="Pfam" id="PF24125">
    <property type="entry name" value="Cds6_C"/>
    <property type="match status" value="1"/>
</dbReference>
<evidence type="ECO:0000256" key="2">
    <source>
        <dbReference type="ARBA" id="ARBA00007613"/>
    </source>
</evidence>
<feature type="domain" description="Cds6 C-terminal" evidence="9">
    <location>
        <begin position="491"/>
        <end position="594"/>
    </location>
</feature>
<reference evidence="10 11" key="1">
    <citation type="submission" date="2019-09" db="EMBL/GenBank/DDBJ databases">
        <title>H2 Metabolism Revealed by Metagenomic Analysis in Subglacial Sediment of East Antarctica.</title>
        <authorList>
            <person name="Yang Z."/>
            <person name="Zhang Y."/>
            <person name="Lv Y."/>
            <person name="Yan W."/>
            <person name="Xiao X."/>
            <person name="Sun B."/>
            <person name="Ma H."/>
        </authorList>
    </citation>
    <scope>NUCLEOTIDE SEQUENCE [LARGE SCALE GENOMIC DNA]</scope>
    <source>
        <strain evidence="10">Bin2_2</strain>
    </source>
</reference>
<evidence type="ECO:0000256" key="6">
    <source>
        <dbReference type="ARBA" id="ARBA00023136"/>
    </source>
</evidence>
<gene>
    <name evidence="10" type="ORF">GZ085_09705</name>
</gene>
<evidence type="ECO:0000313" key="11">
    <source>
        <dbReference type="Proteomes" id="UP000483432"/>
    </source>
</evidence>
<sequence>MQGRNIILSLVVLTALSTPAVAQAPVTLQDAVKSAVSSNPEVQARWHTFLSAQNEQNVARGGYFPRVDITTGIGRESLTQPNQPTTNLTRRGAVLSFNQMIYDGFSTRDEVARLAYAKLVRYYEVLDASETTALETARAYLDVLRYRELSTLAQENYAQHEQVFNQIQQRVEAGVGRRVDFEQAGGRLALAQSNMLTESSNLNDVSARYLRLVGELPSNNLVQPELYKQGIPPTPEEALKQAYQGNPGFNAAIENVRSAQAEAHGRQANFQPRVDLRARKDISNNSNGIAGRRDEQVIELVLNYNLFKGGSDQALVRQYAERLKVAKDLRDKACRDIRQTLSIAYNDTENLSRQLGFLDQHQLSIEKAREAYRKQYDIGQRTLLDLLDTENEYFQARRAYVNASYDHAIAYLRTQAGMGNLLAALQVGRDNLPTLKELGQDRFQVDPASQCPAVVPAVRVASDILTPRKVDAAPGKPIEPQPVALPPETLPQALAGWAAGWSSKDFPRYRDYYAKTFTPEDGVSLTKWSSERAVRLSKPGNITVGIDGLKVSNPEANKGLTEFKQTYTSAKYRDEVEKRIEWVRDGNRWKIQREQVLSTTKASLSDIVKPVKKTKREKRVKPSTQNCDCK</sequence>
<dbReference type="InterPro" id="IPR003423">
    <property type="entry name" value="OMP_efflux"/>
</dbReference>
<evidence type="ECO:0000256" key="8">
    <source>
        <dbReference type="SAM" id="SignalP"/>
    </source>
</evidence>
<dbReference type="InterPro" id="IPR051906">
    <property type="entry name" value="TolC-like"/>
</dbReference>
<feature type="chain" id="PRO_5028905413" evidence="8">
    <location>
        <begin position="25"/>
        <end position="630"/>
    </location>
</feature>
<proteinExistence type="inferred from homology"/>
<keyword evidence="8" id="KW-0732">Signal</keyword>
<name>A0A7C9P002_9PROT</name>
<dbReference type="GO" id="GO:1990281">
    <property type="term" value="C:efflux pump complex"/>
    <property type="evidence" value="ECO:0007669"/>
    <property type="project" value="TreeGrafter"/>
</dbReference>
<evidence type="ECO:0000256" key="4">
    <source>
        <dbReference type="ARBA" id="ARBA00022452"/>
    </source>
</evidence>
<comment type="caution">
    <text evidence="10">The sequence shown here is derived from an EMBL/GenBank/DDBJ whole genome shotgun (WGS) entry which is preliminary data.</text>
</comment>
<dbReference type="EMBL" id="JAAFGW010000141">
    <property type="protein sequence ID" value="NDP48644.1"/>
    <property type="molecule type" value="Genomic_DNA"/>
</dbReference>
<comment type="similarity">
    <text evidence="2">Belongs to the outer membrane factor (OMF) (TC 1.B.17) family.</text>
</comment>
<evidence type="ECO:0000256" key="1">
    <source>
        <dbReference type="ARBA" id="ARBA00004442"/>
    </source>
</evidence>
<feature type="signal peptide" evidence="8">
    <location>
        <begin position="1"/>
        <end position="24"/>
    </location>
</feature>
<dbReference type="Gene3D" id="1.20.1600.10">
    <property type="entry name" value="Outer membrane efflux proteins (OEP)"/>
    <property type="match status" value="1"/>
</dbReference>
<organism evidence="10 11">
    <name type="scientific">Sulfuriferula multivorans</name>
    <dbReference type="NCBI Taxonomy" id="1559896"/>
    <lineage>
        <taxon>Bacteria</taxon>
        <taxon>Pseudomonadati</taxon>
        <taxon>Pseudomonadota</taxon>
        <taxon>Betaproteobacteria</taxon>
        <taxon>Nitrosomonadales</taxon>
        <taxon>Sulfuricellaceae</taxon>
        <taxon>Sulfuriferula</taxon>
    </lineage>
</organism>
<dbReference type="PANTHER" id="PTHR30026">
    <property type="entry name" value="OUTER MEMBRANE PROTEIN TOLC"/>
    <property type="match status" value="1"/>
</dbReference>
<dbReference type="NCBIfam" id="TIGR01844">
    <property type="entry name" value="type_I_sec_TolC"/>
    <property type="match status" value="1"/>
</dbReference>
<dbReference type="AlphaFoldDB" id="A0A7C9P002"/>
<dbReference type="PANTHER" id="PTHR30026:SF22">
    <property type="entry name" value="OUTER MEMBRANE EFFLUX PROTEIN"/>
    <property type="match status" value="1"/>
</dbReference>
<keyword evidence="4" id="KW-1134">Transmembrane beta strand</keyword>
<dbReference type="SUPFAM" id="SSF56954">
    <property type="entry name" value="Outer membrane efflux proteins (OEP)"/>
    <property type="match status" value="1"/>
</dbReference>
<accession>A0A7C9P002</accession>
<keyword evidence="3" id="KW-0813">Transport</keyword>
<keyword evidence="5" id="KW-0812">Transmembrane</keyword>
<protein>
    <submittedName>
        <fullName evidence="10">TolC family outer membrane protein</fullName>
    </submittedName>
</protein>
<keyword evidence="6" id="KW-0472">Membrane</keyword>
<dbReference type="Proteomes" id="UP000483432">
    <property type="component" value="Unassembled WGS sequence"/>
</dbReference>